<dbReference type="HOGENOM" id="CLU_072582_0_0_7"/>
<dbReference type="eggNOG" id="COG2227">
    <property type="taxonomic scope" value="Bacteria"/>
</dbReference>
<protein>
    <submittedName>
        <fullName evidence="3">Methyltransferase</fullName>
    </submittedName>
</protein>
<organism evidence="3 4">
    <name type="scientific">Sorangium cellulosum (strain So ce56)</name>
    <name type="common">Polyangium cellulosum (strain So ce56)</name>
    <dbReference type="NCBI Taxonomy" id="448385"/>
    <lineage>
        <taxon>Bacteria</taxon>
        <taxon>Pseudomonadati</taxon>
        <taxon>Myxococcota</taxon>
        <taxon>Polyangia</taxon>
        <taxon>Polyangiales</taxon>
        <taxon>Polyangiaceae</taxon>
        <taxon>Sorangium</taxon>
    </lineage>
</organism>
<dbReference type="AlphaFoldDB" id="A9EXY2"/>
<dbReference type="PANTHER" id="PTHR43591">
    <property type="entry name" value="METHYLTRANSFERASE"/>
    <property type="match status" value="1"/>
</dbReference>
<dbReference type="InterPro" id="IPR013216">
    <property type="entry name" value="Methyltransf_11"/>
</dbReference>
<evidence type="ECO:0000256" key="1">
    <source>
        <dbReference type="SAM" id="MobiDB-lite"/>
    </source>
</evidence>
<dbReference type="Pfam" id="PF08241">
    <property type="entry name" value="Methyltransf_11"/>
    <property type="match status" value="1"/>
</dbReference>
<sequence>MARVTRADLHGQGRAGLARPGSARGAALRQFVQNCPGPSWETVISFARHPPRRRPCPSEDVMSNTASSAGDKAGKAHWNQVWSNRSLPKPVDPHARGFRQYVRQAFHREFVRAFEGMDTKGQRLLEIGCGRSAWLPYLAREFGFQVSGLDYTEIGCAQERDILASAGIPGEIVCADLFEPPERFVGAFDAVVSLGVVEHFEDTAGCLRACARYLRPGGRIVTEIPNMRGLVGWVAKVTDRPTYDVHVPLDREALVKAHRDAGLHVLRSDYILPLDVSLFGVGSIGSRWLRLPAVGAASAVAELVWALDARGLAPRPNAVTSPYIFCVAEKS</sequence>
<keyword evidence="3" id="KW-0489">Methyltransferase</keyword>
<dbReference type="CDD" id="cd02440">
    <property type="entry name" value="AdoMet_MTases"/>
    <property type="match status" value="1"/>
</dbReference>
<feature type="compositionally biased region" description="Basic and acidic residues" evidence="1">
    <location>
        <begin position="1"/>
        <end position="11"/>
    </location>
</feature>
<dbReference type="GO" id="GO:0032259">
    <property type="term" value="P:methylation"/>
    <property type="evidence" value="ECO:0007669"/>
    <property type="project" value="UniProtKB-KW"/>
</dbReference>
<dbReference type="PANTHER" id="PTHR43591:SF24">
    <property type="entry name" value="2-METHOXY-6-POLYPRENYL-1,4-BENZOQUINOL METHYLASE, MITOCHONDRIAL"/>
    <property type="match status" value="1"/>
</dbReference>
<proteinExistence type="predicted"/>
<keyword evidence="3" id="KW-0808">Transferase</keyword>
<dbReference type="KEGG" id="scl:sce7325"/>
<dbReference type="STRING" id="448385.sce7325"/>
<gene>
    <name evidence="3" type="ordered locus">sce7325</name>
</gene>
<name>A9EXY2_SORC5</name>
<reference evidence="3 4" key="1">
    <citation type="journal article" date="2007" name="Nat. Biotechnol.">
        <title>Complete genome sequence of the myxobacterium Sorangium cellulosum.</title>
        <authorList>
            <person name="Schneiker S."/>
            <person name="Perlova O."/>
            <person name="Kaiser O."/>
            <person name="Gerth K."/>
            <person name="Alici A."/>
            <person name="Altmeyer M.O."/>
            <person name="Bartels D."/>
            <person name="Bekel T."/>
            <person name="Beyer S."/>
            <person name="Bode E."/>
            <person name="Bode H.B."/>
            <person name="Bolten C.J."/>
            <person name="Choudhuri J.V."/>
            <person name="Doss S."/>
            <person name="Elnakady Y.A."/>
            <person name="Frank B."/>
            <person name="Gaigalat L."/>
            <person name="Goesmann A."/>
            <person name="Groeger C."/>
            <person name="Gross F."/>
            <person name="Jelsbak L."/>
            <person name="Jelsbak L."/>
            <person name="Kalinowski J."/>
            <person name="Kegler C."/>
            <person name="Knauber T."/>
            <person name="Konietzny S."/>
            <person name="Kopp M."/>
            <person name="Krause L."/>
            <person name="Krug D."/>
            <person name="Linke B."/>
            <person name="Mahmud T."/>
            <person name="Martinez-Arias R."/>
            <person name="McHardy A.C."/>
            <person name="Merai M."/>
            <person name="Meyer F."/>
            <person name="Mormann S."/>
            <person name="Munoz-Dorado J."/>
            <person name="Perez J."/>
            <person name="Pradella S."/>
            <person name="Rachid S."/>
            <person name="Raddatz G."/>
            <person name="Rosenau F."/>
            <person name="Rueckert C."/>
            <person name="Sasse F."/>
            <person name="Scharfe M."/>
            <person name="Schuster S.C."/>
            <person name="Suen G."/>
            <person name="Treuner-Lange A."/>
            <person name="Velicer G.J."/>
            <person name="Vorholter F.-J."/>
            <person name="Weissman K.J."/>
            <person name="Welch R.D."/>
            <person name="Wenzel S.C."/>
            <person name="Whitworth D.E."/>
            <person name="Wilhelm S."/>
            <person name="Wittmann C."/>
            <person name="Bloecker H."/>
            <person name="Puehler A."/>
            <person name="Mueller R."/>
        </authorList>
    </citation>
    <scope>NUCLEOTIDE SEQUENCE [LARGE SCALE GENOMIC DNA]</scope>
    <source>
        <strain evidence="4">So ce56</strain>
    </source>
</reference>
<dbReference type="SUPFAM" id="SSF53335">
    <property type="entry name" value="S-adenosyl-L-methionine-dependent methyltransferases"/>
    <property type="match status" value="1"/>
</dbReference>
<dbReference type="EMBL" id="AM746676">
    <property type="protein sequence ID" value="CAN97494.1"/>
    <property type="molecule type" value="Genomic_DNA"/>
</dbReference>
<evidence type="ECO:0000313" key="4">
    <source>
        <dbReference type="Proteomes" id="UP000002139"/>
    </source>
</evidence>
<keyword evidence="4" id="KW-1185">Reference proteome</keyword>
<feature type="domain" description="Methyltransferase type 11" evidence="2">
    <location>
        <begin position="125"/>
        <end position="221"/>
    </location>
</feature>
<feature type="region of interest" description="Disordered" evidence="1">
    <location>
        <begin position="52"/>
        <end position="73"/>
    </location>
</feature>
<dbReference type="Gene3D" id="3.40.50.150">
    <property type="entry name" value="Vaccinia Virus protein VP39"/>
    <property type="match status" value="1"/>
</dbReference>
<dbReference type="Proteomes" id="UP000002139">
    <property type="component" value="Chromosome"/>
</dbReference>
<feature type="region of interest" description="Disordered" evidence="1">
    <location>
        <begin position="1"/>
        <end position="21"/>
    </location>
</feature>
<dbReference type="InterPro" id="IPR029063">
    <property type="entry name" value="SAM-dependent_MTases_sf"/>
</dbReference>
<dbReference type="BioCyc" id="SCEL448385:SCE_RS49740-MONOMER"/>
<accession>A9EXY2</accession>
<evidence type="ECO:0000259" key="2">
    <source>
        <dbReference type="Pfam" id="PF08241"/>
    </source>
</evidence>
<evidence type="ECO:0000313" key="3">
    <source>
        <dbReference type="EMBL" id="CAN97494.1"/>
    </source>
</evidence>
<dbReference type="GO" id="GO:0008757">
    <property type="term" value="F:S-adenosylmethionine-dependent methyltransferase activity"/>
    <property type="evidence" value="ECO:0007669"/>
    <property type="project" value="InterPro"/>
</dbReference>